<dbReference type="AlphaFoldDB" id="A0A6P0CFX9"/>
<evidence type="ECO:0000313" key="3">
    <source>
        <dbReference type="EMBL" id="NEK23976.1"/>
    </source>
</evidence>
<dbReference type="EMBL" id="JAABNT010000011">
    <property type="protein sequence ID" value="NEK23976.1"/>
    <property type="molecule type" value="Genomic_DNA"/>
</dbReference>
<evidence type="ECO:0000256" key="1">
    <source>
        <dbReference type="SAM" id="Coils"/>
    </source>
</evidence>
<keyword evidence="2" id="KW-0732">Signal</keyword>
<keyword evidence="1" id="KW-0175">Coiled coil</keyword>
<evidence type="ECO:0000313" key="4">
    <source>
        <dbReference type="Proteomes" id="UP000468591"/>
    </source>
</evidence>
<feature type="coiled-coil region" evidence="1">
    <location>
        <begin position="244"/>
        <end position="306"/>
    </location>
</feature>
<feature type="chain" id="PRO_5026952824" evidence="2">
    <location>
        <begin position="21"/>
        <end position="494"/>
    </location>
</feature>
<reference evidence="3 4" key="1">
    <citation type="submission" date="2020-01" db="EMBL/GenBank/DDBJ databases">
        <title>Sulfitobacter sediminilitoris sp. nov., isolated from a tidal flat.</title>
        <authorList>
            <person name="Park S."/>
            <person name="Yoon J.-H."/>
        </authorList>
    </citation>
    <scope>NUCLEOTIDE SEQUENCE [LARGE SCALE GENOMIC DNA]</scope>
    <source>
        <strain evidence="3 4">JBTF-M27</strain>
    </source>
</reference>
<accession>A0A6P0CFX9</accession>
<protein>
    <submittedName>
        <fullName evidence="3">Uncharacterized protein</fullName>
    </submittedName>
</protein>
<dbReference type="RefSeq" id="WP_164354901.1">
    <property type="nucleotide sequence ID" value="NZ_JAABNT010000011.1"/>
</dbReference>
<keyword evidence="4" id="KW-1185">Reference proteome</keyword>
<comment type="caution">
    <text evidence="3">The sequence shown here is derived from an EMBL/GenBank/DDBJ whole genome shotgun (WGS) entry which is preliminary data.</text>
</comment>
<name>A0A6P0CFX9_9RHOB</name>
<sequence>MMRWISGCLVALTVNFGASAQQVNAPLAEIGLQSRIEALSSQSDAHGFELGMLITLRGLEKTLQTRYEFGLGGPMRELPILRLELGPRNPQPKQAQPDTLTKMMLTALTDLQNARAVLKDAADAGRVLPFDLTVQDVWFDVNSNGSREANEGVVDALGPLLLGRRAMQQVEATGALEGPITVRFDEADHAWLTAYTHMLSGMGNLFVAFDPAPIIENLVNRRERLSQVPIVPNTYDKDALMLEIAALNAEKRRVDRSVKRQNERLQQLRAREQALRAATPQDDAEIRALTAERAKIETEVVVLLRQEQRFLQAEISAANAKLNNPKRGFEDKWVQQADSLYVLLSALRQQPKAERVTAARDHWRAMLVENRLFWALLQEEQDNDREWIPNPSQSSALGIAVNQQTADAWQAILDDAEALLEGRLLLPHPLLPEGVGISLKAYAENPGPLDLLDWVHGIGAYEYAAKGPMISRQRWLAFNRLTGGNAGGFALFFN</sequence>
<dbReference type="Proteomes" id="UP000468591">
    <property type="component" value="Unassembled WGS sequence"/>
</dbReference>
<evidence type="ECO:0000256" key="2">
    <source>
        <dbReference type="SAM" id="SignalP"/>
    </source>
</evidence>
<organism evidence="3 4">
    <name type="scientific">Sulfitobacter sediminilitoris</name>
    <dbReference type="NCBI Taxonomy" id="2698830"/>
    <lineage>
        <taxon>Bacteria</taxon>
        <taxon>Pseudomonadati</taxon>
        <taxon>Pseudomonadota</taxon>
        <taxon>Alphaproteobacteria</taxon>
        <taxon>Rhodobacterales</taxon>
        <taxon>Roseobacteraceae</taxon>
        <taxon>Sulfitobacter</taxon>
    </lineage>
</organism>
<gene>
    <name evidence="3" type="ORF">GV827_16415</name>
</gene>
<feature type="signal peptide" evidence="2">
    <location>
        <begin position="1"/>
        <end position="20"/>
    </location>
</feature>
<proteinExistence type="predicted"/>